<dbReference type="Proteomes" id="UP000306628">
    <property type="component" value="Unassembled WGS sequence"/>
</dbReference>
<evidence type="ECO:0000313" key="1">
    <source>
        <dbReference type="EMBL" id="TMR15046.1"/>
    </source>
</evidence>
<dbReference type="RefSeq" id="WP_138698067.1">
    <property type="nucleotide sequence ID" value="NZ_JBHSAZ010000114.1"/>
</dbReference>
<protein>
    <submittedName>
        <fullName evidence="1">DUF2218 domain-containing protein</fullName>
    </submittedName>
</protein>
<accession>A0A5S4FBE4</accession>
<dbReference type="EMBL" id="VCKX01000399">
    <property type="protein sequence ID" value="TMR15046.1"/>
    <property type="molecule type" value="Genomic_DNA"/>
</dbReference>
<dbReference type="Pfam" id="PF09981">
    <property type="entry name" value="DUF2218"/>
    <property type="match status" value="1"/>
</dbReference>
<dbReference type="AlphaFoldDB" id="A0A5S4FBE4"/>
<organism evidence="1 2">
    <name type="scientific">Nonomuraea zeae</name>
    <dbReference type="NCBI Taxonomy" id="1642303"/>
    <lineage>
        <taxon>Bacteria</taxon>
        <taxon>Bacillati</taxon>
        <taxon>Actinomycetota</taxon>
        <taxon>Actinomycetes</taxon>
        <taxon>Streptosporangiales</taxon>
        <taxon>Streptosporangiaceae</taxon>
        <taxon>Nonomuraea</taxon>
    </lineage>
</organism>
<name>A0A5S4FBE4_9ACTN</name>
<proteinExistence type="predicted"/>
<evidence type="ECO:0000313" key="2">
    <source>
        <dbReference type="Proteomes" id="UP000306628"/>
    </source>
</evidence>
<comment type="caution">
    <text evidence="1">The sequence shown here is derived from an EMBL/GenBank/DDBJ whole genome shotgun (WGS) entry which is preliminary data.</text>
</comment>
<reference evidence="1 2" key="1">
    <citation type="submission" date="2019-05" db="EMBL/GenBank/DDBJ databases">
        <title>Draft genome sequence of Nonomuraea zeae DSM 100528.</title>
        <authorList>
            <person name="Saricaoglu S."/>
            <person name="Isik K."/>
        </authorList>
    </citation>
    <scope>NUCLEOTIDE SEQUENCE [LARGE SCALE GENOMIC DNA]</scope>
    <source>
        <strain evidence="1 2">DSM 100528</strain>
    </source>
</reference>
<keyword evidence="2" id="KW-1185">Reference proteome</keyword>
<sequence length="59" mass="6510">MPLSTAHVATARPERYVKQLISHMGHRATAELTGPGRGDDRLDCVMLPVRDGVTLARKR</sequence>
<gene>
    <name evidence="1" type="ORF">ETD85_56370</name>
</gene>
<dbReference type="InterPro" id="IPR014543">
    <property type="entry name" value="UCP028291"/>
</dbReference>
<dbReference type="OrthoDB" id="9806511at2"/>
<dbReference type="Gene3D" id="3.30.310.50">
    <property type="entry name" value="Alpha-D-phosphohexomutase, C-terminal domain"/>
    <property type="match status" value="1"/>
</dbReference>